<keyword evidence="4" id="KW-0408">Iron</keyword>
<dbReference type="InterPro" id="IPR017900">
    <property type="entry name" value="4Fe4S_Fe_S_CS"/>
</dbReference>
<keyword evidence="5" id="KW-0411">Iron-sulfur</keyword>
<keyword evidence="8" id="KW-1185">Reference proteome</keyword>
<gene>
    <name evidence="7" type="ORF">ACE3NQ_28420</name>
</gene>
<organism evidence="7 8">
    <name type="scientific">Paenibacillus terreus</name>
    <dbReference type="NCBI Taxonomy" id="1387834"/>
    <lineage>
        <taxon>Bacteria</taxon>
        <taxon>Bacillati</taxon>
        <taxon>Bacillota</taxon>
        <taxon>Bacilli</taxon>
        <taxon>Bacillales</taxon>
        <taxon>Paenibacillaceae</taxon>
        <taxon>Paenibacillus</taxon>
    </lineage>
</organism>
<name>A0ABV5BGK6_9BACL</name>
<dbReference type="SUPFAM" id="SSF54862">
    <property type="entry name" value="4Fe-4S ferredoxins"/>
    <property type="match status" value="1"/>
</dbReference>
<dbReference type="EMBL" id="JBHILM010000049">
    <property type="protein sequence ID" value="MFB5684839.1"/>
    <property type="molecule type" value="Genomic_DNA"/>
</dbReference>
<dbReference type="RefSeq" id="WP_375528504.1">
    <property type="nucleotide sequence ID" value="NZ_JBHILM010000049.1"/>
</dbReference>
<evidence type="ECO:0000259" key="6">
    <source>
        <dbReference type="PROSITE" id="PS51379"/>
    </source>
</evidence>
<evidence type="ECO:0000256" key="1">
    <source>
        <dbReference type="ARBA" id="ARBA00022485"/>
    </source>
</evidence>
<feature type="domain" description="4Fe-4S ferredoxin-type" evidence="6">
    <location>
        <begin position="2"/>
        <end position="31"/>
    </location>
</feature>
<dbReference type="PANTHER" id="PTHR42859:SF17">
    <property type="entry name" value="ELECTRON TRANSPORT PROTEIN HYDN-RELATED"/>
    <property type="match status" value="1"/>
</dbReference>
<dbReference type="Pfam" id="PF12800">
    <property type="entry name" value="Fer4_4"/>
    <property type="match status" value="1"/>
</dbReference>
<reference evidence="7 8" key="1">
    <citation type="submission" date="2024-09" db="EMBL/GenBank/DDBJ databases">
        <authorList>
            <person name="Ruan L."/>
        </authorList>
    </citation>
    <scope>NUCLEOTIDE SEQUENCE [LARGE SCALE GENOMIC DNA]</scope>
    <source>
        <strain evidence="7 8">D33</strain>
    </source>
</reference>
<keyword evidence="3" id="KW-0677">Repeat</keyword>
<keyword evidence="1" id="KW-0004">4Fe-4S</keyword>
<evidence type="ECO:0000256" key="2">
    <source>
        <dbReference type="ARBA" id="ARBA00022723"/>
    </source>
</evidence>
<evidence type="ECO:0000256" key="4">
    <source>
        <dbReference type="ARBA" id="ARBA00023004"/>
    </source>
</evidence>
<dbReference type="CDD" id="cd10554">
    <property type="entry name" value="HycB_like"/>
    <property type="match status" value="1"/>
</dbReference>
<feature type="domain" description="4Fe-4S ferredoxin-type" evidence="6">
    <location>
        <begin position="134"/>
        <end position="167"/>
    </location>
</feature>
<dbReference type="Pfam" id="PF00037">
    <property type="entry name" value="Fer4"/>
    <property type="match status" value="1"/>
</dbReference>
<accession>A0ABV5BGK6</accession>
<dbReference type="PANTHER" id="PTHR42859">
    <property type="entry name" value="OXIDOREDUCTASE"/>
    <property type="match status" value="1"/>
</dbReference>
<dbReference type="Proteomes" id="UP001580407">
    <property type="component" value="Unassembled WGS sequence"/>
</dbReference>
<sequence length="196" mass="21285">MNSFVIADPDRCIGCHTCEIACVTAHSAQDMLLQPAAHSDFYPRLRVTETNEVTVPVLCRHCEDAPCANVCPNGSIINQGNHIFINEDTCIGCKTCMLVCPYGAIAMVPAYRDGQRQLQAGLRTDDSGTWKHKERLVAHKCDLCEGSVDGPECVRVCPTHALHLVEAIQVEDSIAAKRLASAQALQQFGGLGYFLG</sequence>
<evidence type="ECO:0000313" key="7">
    <source>
        <dbReference type="EMBL" id="MFB5684839.1"/>
    </source>
</evidence>
<evidence type="ECO:0000256" key="3">
    <source>
        <dbReference type="ARBA" id="ARBA00022737"/>
    </source>
</evidence>
<evidence type="ECO:0000313" key="8">
    <source>
        <dbReference type="Proteomes" id="UP001580407"/>
    </source>
</evidence>
<dbReference type="Gene3D" id="3.30.70.20">
    <property type="match status" value="2"/>
</dbReference>
<proteinExistence type="predicted"/>
<dbReference type="InterPro" id="IPR017896">
    <property type="entry name" value="4Fe4S_Fe-S-bd"/>
</dbReference>
<dbReference type="PROSITE" id="PS51379">
    <property type="entry name" value="4FE4S_FER_2"/>
    <property type="match status" value="3"/>
</dbReference>
<dbReference type="PROSITE" id="PS00198">
    <property type="entry name" value="4FE4S_FER_1"/>
    <property type="match status" value="1"/>
</dbReference>
<evidence type="ECO:0000256" key="5">
    <source>
        <dbReference type="ARBA" id="ARBA00023014"/>
    </source>
</evidence>
<keyword evidence="2" id="KW-0479">Metal-binding</keyword>
<dbReference type="InterPro" id="IPR050294">
    <property type="entry name" value="RnfB_subfamily"/>
</dbReference>
<feature type="domain" description="4Fe-4S ferredoxin-type" evidence="6">
    <location>
        <begin position="81"/>
        <end position="110"/>
    </location>
</feature>
<comment type="caution">
    <text evidence="7">The sequence shown here is derived from an EMBL/GenBank/DDBJ whole genome shotgun (WGS) entry which is preliminary data.</text>
</comment>
<protein>
    <submittedName>
        <fullName evidence="7">4Fe-4S dicluster domain-containing protein</fullName>
    </submittedName>
</protein>